<dbReference type="RefSeq" id="WP_262575224.1">
    <property type="nucleotide sequence ID" value="NZ_JAOQKJ010000009.1"/>
</dbReference>
<evidence type="ECO:0000313" key="2">
    <source>
        <dbReference type="Proteomes" id="UP001652432"/>
    </source>
</evidence>
<reference evidence="1 2" key="1">
    <citation type="journal article" date="2021" name="ISME Commun">
        <title>Automated analysis of genomic sequences facilitates high-throughput and comprehensive description of bacteria.</title>
        <authorList>
            <person name="Hitch T.C.A."/>
        </authorList>
    </citation>
    <scope>NUCLEOTIDE SEQUENCE [LARGE SCALE GENOMIC DNA]</scope>
    <source>
        <strain evidence="1 2">Sanger_18</strain>
    </source>
</reference>
<dbReference type="EMBL" id="JAOQKJ010000009">
    <property type="protein sequence ID" value="MCU6745127.1"/>
    <property type="molecule type" value="Genomic_DNA"/>
</dbReference>
<gene>
    <name evidence="1" type="ORF">OCV77_11600</name>
</gene>
<evidence type="ECO:0000313" key="1">
    <source>
        <dbReference type="EMBL" id="MCU6745127.1"/>
    </source>
</evidence>
<organism evidence="1 2">
    <name type="scientific">Suilimivivens aceti</name>
    <dbReference type="NCBI Taxonomy" id="2981774"/>
    <lineage>
        <taxon>Bacteria</taxon>
        <taxon>Bacillati</taxon>
        <taxon>Bacillota</taxon>
        <taxon>Clostridia</taxon>
        <taxon>Lachnospirales</taxon>
        <taxon>Lachnospiraceae</taxon>
        <taxon>Suilimivivens</taxon>
    </lineage>
</organism>
<dbReference type="Proteomes" id="UP001652432">
    <property type="component" value="Unassembled WGS sequence"/>
</dbReference>
<protein>
    <submittedName>
        <fullName evidence="1">Conjugal transfer protein</fullName>
    </submittedName>
</protein>
<keyword evidence="2" id="KW-1185">Reference proteome</keyword>
<accession>A0ABT2T4F2</accession>
<sequence>MDNNEKLLRYSMQVGYLGLLLQEELLSEEEYEKCLSALRRDYGIVSDILVDK</sequence>
<proteinExistence type="predicted"/>
<name>A0ABT2T4F2_9FIRM</name>
<comment type="caution">
    <text evidence="1">The sequence shown here is derived from an EMBL/GenBank/DDBJ whole genome shotgun (WGS) entry which is preliminary data.</text>
</comment>